<name>A0A9D1W9K1_9SPHI</name>
<keyword evidence="1" id="KW-0732">Signal</keyword>
<proteinExistence type="predicted"/>
<feature type="chain" id="PRO_5039344281" description="Lipoprotein" evidence="1">
    <location>
        <begin position="23"/>
        <end position="206"/>
    </location>
</feature>
<protein>
    <recommendedName>
        <fullName evidence="4">Lipoprotein</fullName>
    </recommendedName>
</protein>
<gene>
    <name evidence="2" type="ORF">H9853_08270</name>
</gene>
<evidence type="ECO:0000313" key="2">
    <source>
        <dbReference type="EMBL" id="HIX55006.1"/>
    </source>
</evidence>
<reference evidence="2" key="1">
    <citation type="journal article" date="2021" name="PeerJ">
        <title>Extensive microbial diversity within the chicken gut microbiome revealed by metagenomics and culture.</title>
        <authorList>
            <person name="Gilroy R."/>
            <person name="Ravi A."/>
            <person name="Getino M."/>
            <person name="Pursley I."/>
            <person name="Horton D.L."/>
            <person name="Alikhan N.F."/>
            <person name="Baker D."/>
            <person name="Gharbi K."/>
            <person name="Hall N."/>
            <person name="Watson M."/>
            <person name="Adriaenssens E.M."/>
            <person name="Foster-Nyarko E."/>
            <person name="Jarju S."/>
            <person name="Secka A."/>
            <person name="Antonio M."/>
            <person name="Oren A."/>
            <person name="Chaudhuri R.R."/>
            <person name="La Ragione R."/>
            <person name="Hildebrand F."/>
            <person name="Pallen M.J."/>
        </authorList>
    </citation>
    <scope>NUCLEOTIDE SEQUENCE</scope>
    <source>
        <strain evidence="2">1719</strain>
    </source>
</reference>
<accession>A0A9D1W9K1</accession>
<dbReference type="AlphaFoldDB" id="A0A9D1W9K1"/>
<dbReference type="PROSITE" id="PS51257">
    <property type="entry name" value="PROKAR_LIPOPROTEIN"/>
    <property type="match status" value="1"/>
</dbReference>
<evidence type="ECO:0008006" key="4">
    <source>
        <dbReference type="Google" id="ProtNLM"/>
    </source>
</evidence>
<evidence type="ECO:0000256" key="1">
    <source>
        <dbReference type="SAM" id="SignalP"/>
    </source>
</evidence>
<comment type="caution">
    <text evidence="2">The sequence shown here is derived from an EMBL/GenBank/DDBJ whole genome shotgun (WGS) entry which is preliminary data.</text>
</comment>
<feature type="signal peptide" evidence="1">
    <location>
        <begin position="1"/>
        <end position="22"/>
    </location>
</feature>
<reference evidence="2" key="2">
    <citation type="submission" date="2021-04" db="EMBL/GenBank/DDBJ databases">
        <authorList>
            <person name="Gilroy R."/>
        </authorList>
    </citation>
    <scope>NUCLEOTIDE SEQUENCE</scope>
    <source>
        <strain evidence="2">1719</strain>
    </source>
</reference>
<evidence type="ECO:0000313" key="3">
    <source>
        <dbReference type="Proteomes" id="UP000824156"/>
    </source>
</evidence>
<organism evidence="2 3">
    <name type="scientific">Candidatus Sphingobacterium stercoripullorum</name>
    <dbReference type="NCBI Taxonomy" id="2838759"/>
    <lineage>
        <taxon>Bacteria</taxon>
        <taxon>Pseudomonadati</taxon>
        <taxon>Bacteroidota</taxon>
        <taxon>Sphingobacteriia</taxon>
        <taxon>Sphingobacteriales</taxon>
        <taxon>Sphingobacteriaceae</taxon>
        <taxon>Sphingobacterium</taxon>
    </lineage>
</organism>
<sequence>MIRTTLSLGVSLLLLFVSSCNSPGDSEQSQEDILHPLVNNTEAEKLTFYLGLKEFRQTDSSIVYHASALYQEDTVGLQVEILKDIPEGIDGQGEPIEDQAFVEGGMIFSSLGQESDKFVHALQELFDEPAEEALKDFKVEPLVFSSNNRKVDLEKQATYSFKLFVFNSYGAEAELFATVDTYKKALMITEKDSVYRKNLLSAFIDE</sequence>
<dbReference type="EMBL" id="DXEZ01000225">
    <property type="protein sequence ID" value="HIX55006.1"/>
    <property type="molecule type" value="Genomic_DNA"/>
</dbReference>
<dbReference type="Proteomes" id="UP000824156">
    <property type="component" value="Unassembled WGS sequence"/>
</dbReference>